<keyword evidence="3" id="KW-1185">Reference proteome</keyword>
<name>A0ABV1IB52_9FIRM</name>
<dbReference type="SUPFAM" id="SSF52540">
    <property type="entry name" value="P-loop containing nucleoside triphosphate hydrolases"/>
    <property type="match status" value="1"/>
</dbReference>
<evidence type="ECO:0000259" key="1">
    <source>
        <dbReference type="Pfam" id="PF13173"/>
    </source>
</evidence>
<dbReference type="PANTHER" id="PTHR33295:SF7">
    <property type="entry name" value="ATPASE"/>
    <property type="match status" value="1"/>
</dbReference>
<organism evidence="2 3">
    <name type="scientific">Coprococcus aceti</name>
    <dbReference type="NCBI Taxonomy" id="2981786"/>
    <lineage>
        <taxon>Bacteria</taxon>
        <taxon>Bacillati</taxon>
        <taxon>Bacillota</taxon>
        <taxon>Clostridia</taxon>
        <taxon>Lachnospirales</taxon>
        <taxon>Lachnospiraceae</taxon>
        <taxon>Coprococcus</taxon>
    </lineage>
</organism>
<dbReference type="Proteomes" id="UP001494672">
    <property type="component" value="Unassembled WGS sequence"/>
</dbReference>
<evidence type="ECO:0000313" key="3">
    <source>
        <dbReference type="Proteomes" id="UP001494672"/>
    </source>
</evidence>
<protein>
    <submittedName>
        <fullName evidence="2">AAA family ATPase</fullName>
    </submittedName>
</protein>
<dbReference type="InterPro" id="IPR041682">
    <property type="entry name" value="AAA_14"/>
</dbReference>
<comment type="caution">
    <text evidence="2">The sequence shown here is derived from an EMBL/GenBank/DDBJ whole genome shotgun (WGS) entry which is preliminary data.</text>
</comment>
<dbReference type="RefSeq" id="WP_349093283.1">
    <property type="nucleotide sequence ID" value="NZ_JBBNGJ010000006.1"/>
</dbReference>
<dbReference type="EMBL" id="JBBNGJ010000006">
    <property type="protein sequence ID" value="MEQ2593174.1"/>
    <property type="molecule type" value="Genomic_DNA"/>
</dbReference>
<dbReference type="Pfam" id="PF13173">
    <property type="entry name" value="AAA_14"/>
    <property type="match status" value="1"/>
</dbReference>
<reference evidence="2 3" key="1">
    <citation type="submission" date="2024-04" db="EMBL/GenBank/DDBJ databases">
        <title>Human intestinal bacterial collection.</title>
        <authorList>
            <person name="Pauvert C."/>
            <person name="Hitch T.C.A."/>
            <person name="Clavel T."/>
        </authorList>
    </citation>
    <scope>NUCLEOTIDE SEQUENCE [LARGE SCALE GENOMIC DNA]</scope>
    <source>
        <strain evidence="2 3">CLA-AA-H181</strain>
    </source>
</reference>
<gene>
    <name evidence="2" type="ORF">AAAU18_09675</name>
</gene>
<dbReference type="InterPro" id="IPR027417">
    <property type="entry name" value="P-loop_NTPase"/>
</dbReference>
<dbReference type="PANTHER" id="PTHR33295">
    <property type="entry name" value="ATPASE"/>
    <property type="match status" value="1"/>
</dbReference>
<evidence type="ECO:0000313" key="2">
    <source>
        <dbReference type="EMBL" id="MEQ2593174.1"/>
    </source>
</evidence>
<proteinExistence type="predicted"/>
<feature type="domain" description="AAA" evidence="1">
    <location>
        <begin position="2"/>
        <end position="65"/>
    </location>
</feature>
<accession>A0ABV1IB52</accession>
<sequence>MIILDEIQNAPKALESLKYFCEEVPEYHIIAAGSLLGVAIHEGVSYPVGKVDLLDLYPLNFREFLYAMGEKKLADELKTKDYSIMSDCWGH</sequence>